<evidence type="ECO:0000256" key="1">
    <source>
        <dbReference type="ARBA" id="ARBA00010518"/>
    </source>
</evidence>
<sequence>MNTPLRKVGVAMLVMVTLLLVNATYIQVVKADDYRSDGHNSRVLLDEYSRQRGTIAASESGQVLAAVESTDDKFKFLRTYPGGATYAPVTGFYSIRYGAHGLERAMDEVLNGSDPRLFVRRLSDMITGRDPRGGNVRVSIRPSVQEAAYNAMTRRGYKGAVVALDPKTGDILAMVSTPSYDPNRLASHDGKEQETAWTELNKNPNKPMLNRAIQETYPPGSTFKLVVTAAALENGAGPDTPVTNAAEVQLPGTRGADLENFGHQTCPGSTLKDALAYSCNTAYAELAASLGKEKLTETAANFGIGQTDLYIPMRVATSVLGPMSSPAELYQTGIGQRDVRLTPLQDALLSATIANGGVAMKPRLVKSLLAQDMSEMEEFRPEELTGDPAMSRANATILTDMMIASEANTKGGGKRADLKIASKTGTAEHGTDPKATPPHAWYTAFAPADDPKVAIAVIVESGGNRGLAATGGTVAAEVGRATIAAALGGG</sequence>
<dbReference type="InterPro" id="IPR001460">
    <property type="entry name" value="PCN-bd_Tpept"/>
</dbReference>
<proteinExistence type="inferred from homology"/>
<feature type="active site" evidence="3">
    <location>
        <position position="473"/>
    </location>
</feature>
<dbReference type="SUPFAM" id="SSF56519">
    <property type="entry name" value="Penicillin binding protein dimerisation domain"/>
    <property type="match status" value="1"/>
</dbReference>
<dbReference type="EMBL" id="FOWW01000003">
    <property type="protein sequence ID" value="SFP87302.1"/>
    <property type="molecule type" value="Genomic_DNA"/>
</dbReference>
<gene>
    <name evidence="6" type="ORF">SAMN05421810_103683</name>
</gene>
<dbReference type="Gene3D" id="3.40.710.10">
    <property type="entry name" value="DD-peptidase/beta-lactamase superfamily"/>
    <property type="match status" value="1"/>
</dbReference>
<dbReference type="Proteomes" id="UP000198727">
    <property type="component" value="Unassembled WGS sequence"/>
</dbReference>
<dbReference type="GO" id="GO:0006520">
    <property type="term" value="P:amino acid metabolic process"/>
    <property type="evidence" value="ECO:0007669"/>
    <property type="project" value="InterPro"/>
</dbReference>
<feature type="domain" description="Penicillin-binding protein transpeptidase" evidence="4">
    <location>
        <begin position="159"/>
        <end position="482"/>
    </location>
</feature>
<dbReference type="InterPro" id="IPR050515">
    <property type="entry name" value="Beta-lactam/transpept"/>
</dbReference>
<dbReference type="Pfam" id="PF00905">
    <property type="entry name" value="Transpeptidase"/>
    <property type="match status" value="1"/>
</dbReference>
<dbReference type="GO" id="GO:0004067">
    <property type="term" value="F:asparaginase activity"/>
    <property type="evidence" value="ECO:0007669"/>
    <property type="project" value="UniProtKB-EC"/>
</dbReference>
<keyword evidence="6" id="KW-0808">Transferase</keyword>
<evidence type="ECO:0000259" key="5">
    <source>
        <dbReference type="Pfam" id="PF21922"/>
    </source>
</evidence>
<dbReference type="PANTHER" id="PTHR30627">
    <property type="entry name" value="PEPTIDOGLYCAN D,D-TRANSPEPTIDASE"/>
    <property type="match status" value="1"/>
</dbReference>
<comment type="similarity">
    <text evidence="1">Belongs to the asparaginase 1 family.</text>
</comment>
<evidence type="ECO:0000313" key="7">
    <source>
        <dbReference type="Proteomes" id="UP000198727"/>
    </source>
</evidence>
<dbReference type="GO" id="GO:0008658">
    <property type="term" value="F:penicillin binding"/>
    <property type="evidence" value="ECO:0007669"/>
    <property type="project" value="InterPro"/>
</dbReference>
<evidence type="ECO:0000313" key="6">
    <source>
        <dbReference type="EMBL" id="SFP87302.1"/>
    </source>
</evidence>
<reference evidence="7" key="1">
    <citation type="submission" date="2016-10" db="EMBL/GenBank/DDBJ databases">
        <authorList>
            <person name="Varghese N."/>
            <person name="Submissions S."/>
        </authorList>
    </citation>
    <scope>NUCLEOTIDE SEQUENCE [LARGE SCALE GENOMIC DNA]</scope>
    <source>
        <strain evidence="7">CGMCC 4.5579</strain>
    </source>
</reference>
<dbReference type="Gene3D" id="3.90.1310.10">
    <property type="entry name" value="Penicillin-binding protein 2a (Domain 2)"/>
    <property type="match status" value="1"/>
</dbReference>
<dbReference type="InterPro" id="IPR036138">
    <property type="entry name" value="PBP_dimer_sf"/>
</dbReference>
<dbReference type="GO" id="GO:0071972">
    <property type="term" value="F:peptidoglycan L,D-transpeptidase activity"/>
    <property type="evidence" value="ECO:0007669"/>
    <property type="project" value="TreeGrafter"/>
</dbReference>
<evidence type="ECO:0000256" key="3">
    <source>
        <dbReference type="PROSITE-ProRule" id="PRU10099"/>
    </source>
</evidence>
<dbReference type="OrthoDB" id="9766847at2"/>
<evidence type="ECO:0000259" key="4">
    <source>
        <dbReference type="Pfam" id="PF00905"/>
    </source>
</evidence>
<dbReference type="GO" id="GO:0016740">
    <property type="term" value="F:transferase activity"/>
    <property type="evidence" value="ECO:0007669"/>
    <property type="project" value="UniProtKB-KW"/>
</dbReference>
<dbReference type="SUPFAM" id="SSF56601">
    <property type="entry name" value="beta-lactamase/transpeptidase-like"/>
    <property type="match status" value="1"/>
</dbReference>
<dbReference type="GO" id="GO:0005886">
    <property type="term" value="C:plasma membrane"/>
    <property type="evidence" value="ECO:0007669"/>
    <property type="project" value="TreeGrafter"/>
</dbReference>
<name>A0A1I5TW39_9PSEU</name>
<dbReference type="PANTHER" id="PTHR30627:SF24">
    <property type="entry name" value="PENICILLIN-BINDING PROTEIN 4B"/>
    <property type="match status" value="1"/>
</dbReference>
<dbReference type="RefSeq" id="WP_092530270.1">
    <property type="nucleotide sequence ID" value="NZ_FOWW01000003.1"/>
</dbReference>
<dbReference type="InterPro" id="IPR012338">
    <property type="entry name" value="Beta-lactam/transpept-like"/>
</dbReference>
<dbReference type="InterPro" id="IPR020827">
    <property type="entry name" value="Asparaginase/glutaminase_AS1"/>
</dbReference>
<dbReference type="InterPro" id="IPR054120">
    <property type="entry name" value="PBPA_dimer"/>
</dbReference>
<organism evidence="6 7">
    <name type="scientific">Amycolatopsis arida</name>
    <dbReference type="NCBI Taxonomy" id="587909"/>
    <lineage>
        <taxon>Bacteria</taxon>
        <taxon>Bacillati</taxon>
        <taxon>Actinomycetota</taxon>
        <taxon>Actinomycetes</taxon>
        <taxon>Pseudonocardiales</taxon>
        <taxon>Pseudonocardiaceae</taxon>
        <taxon>Amycolatopsis</taxon>
    </lineage>
</organism>
<evidence type="ECO:0000256" key="2">
    <source>
        <dbReference type="ARBA" id="ARBA00012920"/>
    </source>
</evidence>
<dbReference type="EC" id="3.5.1.1" evidence="2"/>
<keyword evidence="7" id="KW-1185">Reference proteome</keyword>
<dbReference type="STRING" id="587909.SAMN05421810_103683"/>
<accession>A0A1I5TW39</accession>
<feature type="domain" description="Penicillin binding protein A dimerisation" evidence="5">
    <location>
        <begin position="52"/>
        <end position="136"/>
    </location>
</feature>
<protein>
    <recommendedName>
        <fullName evidence="2">asparaginase</fullName>
        <ecNumber evidence="2">3.5.1.1</ecNumber>
    </recommendedName>
</protein>
<dbReference type="AlphaFoldDB" id="A0A1I5TW39"/>
<dbReference type="Pfam" id="PF21922">
    <property type="entry name" value="PBP_dimer_2"/>
    <property type="match status" value="1"/>
</dbReference>
<dbReference type="GO" id="GO:0071555">
    <property type="term" value="P:cell wall organization"/>
    <property type="evidence" value="ECO:0007669"/>
    <property type="project" value="TreeGrafter"/>
</dbReference>
<dbReference type="PROSITE" id="PS00144">
    <property type="entry name" value="ASN_GLN_ASE_1"/>
    <property type="match status" value="1"/>
</dbReference>